<accession>A0ABU4VGJ2</accession>
<keyword evidence="2" id="KW-1185">Reference proteome</keyword>
<dbReference type="InterPro" id="IPR029052">
    <property type="entry name" value="Metallo-depent_PP-like"/>
</dbReference>
<evidence type="ECO:0000313" key="1">
    <source>
        <dbReference type="EMBL" id="MDX8150936.1"/>
    </source>
</evidence>
<proteinExistence type="predicted"/>
<dbReference type="EMBL" id="JAXAVX010000001">
    <property type="protein sequence ID" value="MDX8150936.1"/>
    <property type="molecule type" value="Genomic_DNA"/>
</dbReference>
<protein>
    <recommendedName>
        <fullName evidence="3">Calcineurin-like phosphoesterase domain-containing protein</fullName>
    </recommendedName>
</protein>
<evidence type="ECO:0000313" key="2">
    <source>
        <dbReference type="Proteomes" id="UP001277761"/>
    </source>
</evidence>
<organism evidence="1 2">
    <name type="scientific">Patulibacter brassicae</name>
    <dbReference type="NCBI Taxonomy" id="1705717"/>
    <lineage>
        <taxon>Bacteria</taxon>
        <taxon>Bacillati</taxon>
        <taxon>Actinomycetota</taxon>
        <taxon>Thermoleophilia</taxon>
        <taxon>Solirubrobacterales</taxon>
        <taxon>Patulibacteraceae</taxon>
        <taxon>Patulibacter</taxon>
    </lineage>
</organism>
<reference evidence="1 2" key="1">
    <citation type="submission" date="2023-11" db="EMBL/GenBank/DDBJ databases">
        <authorList>
            <person name="Xu M."/>
            <person name="Jiang T."/>
        </authorList>
    </citation>
    <scope>NUCLEOTIDE SEQUENCE [LARGE SCALE GENOMIC DNA]</scope>
    <source>
        <strain evidence="1 2">SD</strain>
    </source>
</reference>
<name>A0ABU4VGJ2_9ACTN</name>
<dbReference type="RefSeq" id="WP_319953076.1">
    <property type="nucleotide sequence ID" value="NZ_JAXAVX010000001.1"/>
</dbReference>
<comment type="caution">
    <text evidence="1">The sequence shown here is derived from an EMBL/GenBank/DDBJ whole genome shotgun (WGS) entry which is preliminary data.</text>
</comment>
<gene>
    <name evidence="1" type="ORF">SK069_04965</name>
</gene>
<dbReference type="Gene3D" id="3.60.21.10">
    <property type="match status" value="1"/>
</dbReference>
<evidence type="ECO:0008006" key="3">
    <source>
        <dbReference type="Google" id="ProtNLM"/>
    </source>
</evidence>
<sequence length="402" mass="42527">MRPADAAATPEGVLEPGRATLVLSDLHLGAARGDDVLRRPGAARERLVAAIGGVDRLVLAGDLLELRHGPAPLILDRARDALGALGAALRPDGEIVVLAGNHDHRLLRPWLHARRLAGTPLPIATLAEPHEVSPLAGAVADALRAGRDGGGPRVRCAYPGVWVAPPTDSRGGVYVTHGHYQDVVWRMPTVERLVAAVVARAQGVPPGEARTPEEFERLLAPGYGWLDGMAEYARTATASASQRTSSGVWETLNHGRGARARALRVAVPATVRALARAGLGDLEHRIDPDTLRIGGLRGMARMIDALGVRADHVVVGHLHRAGPLAGDAAWEWRTEHGGRLWNSGCWVHNGVPLSGEGPGSPYWPGRAVRIDADGRPELLGLLDALDDPWAGQDERPAHAPAG</sequence>
<dbReference type="Proteomes" id="UP001277761">
    <property type="component" value="Unassembled WGS sequence"/>
</dbReference>
<dbReference type="SUPFAM" id="SSF56300">
    <property type="entry name" value="Metallo-dependent phosphatases"/>
    <property type="match status" value="1"/>
</dbReference>